<dbReference type="GO" id="GO:0005975">
    <property type="term" value="P:carbohydrate metabolic process"/>
    <property type="evidence" value="ECO:0007669"/>
    <property type="project" value="InterPro"/>
</dbReference>
<comment type="caution">
    <text evidence="5">The sequence shown here is derived from an EMBL/GenBank/DDBJ whole genome shotgun (WGS) entry which is preliminary data.</text>
</comment>
<name>A0A3D8MAU4_9ALTE</name>
<dbReference type="InterPro" id="IPR017853">
    <property type="entry name" value="GH"/>
</dbReference>
<accession>A0A3D8MAU4</accession>
<evidence type="ECO:0000259" key="4">
    <source>
        <dbReference type="Pfam" id="PF02449"/>
    </source>
</evidence>
<sequence length="364" mass="42007">MLNKNLLSNRFIKKAVLTASAAAAMTFTSFGTLAVNEQMKPLTGLYALDCNRGQFRDDCVSDHDFVDGYAWRISWQEMEPQQDKYDFSGLDHIVKLLNERNQKLSLIIMPDLPDYLAKTPGMDTYIYENQAVPSPWDPKLMERYTKFVNALAMHKMPDPKKGNRMVPYRYHSVNAVLHPTFPGTPRGGMRNEGIQIKDIPGYSRSKLIDQHVDQVVSLFRNTFRKQALFFSLWPINDSDRSYRLYDALNDKFAEYDNVGIWMDNLAASRACTNCEPYTGYPQETWATHMTNVSGKLMTGFQMLGSWEKPFNVNHVPKVANGSPMDGMDYAMKAFDSQYFEVYTWDLERKDWQAGLKQFQEILHK</sequence>
<dbReference type="SUPFAM" id="SSF51445">
    <property type="entry name" value="(Trans)glycosidases"/>
    <property type="match status" value="1"/>
</dbReference>
<dbReference type="GO" id="GO:0004565">
    <property type="term" value="F:beta-galactosidase activity"/>
    <property type="evidence" value="ECO:0007669"/>
    <property type="project" value="InterPro"/>
</dbReference>
<feature type="chain" id="PRO_5017648523" description="Glycoside hydrolase family 42 N-terminal domain-containing protein" evidence="3">
    <location>
        <begin position="35"/>
        <end position="364"/>
    </location>
</feature>
<dbReference type="OrthoDB" id="4047605at2"/>
<keyword evidence="2" id="KW-0326">Glycosidase</keyword>
<evidence type="ECO:0000256" key="1">
    <source>
        <dbReference type="ARBA" id="ARBA00022801"/>
    </source>
</evidence>
<evidence type="ECO:0000256" key="2">
    <source>
        <dbReference type="ARBA" id="ARBA00023295"/>
    </source>
</evidence>
<proteinExistence type="predicted"/>
<dbReference type="InterPro" id="IPR013529">
    <property type="entry name" value="Glyco_hydro_42_N"/>
</dbReference>
<dbReference type="AlphaFoldDB" id="A0A3D8MAU4"/>
<dbReference type="GO" id="GO:0009341">
    <property type="term" value="C:beta-galactosidase complex"/>
    <property type="evidence" value="ECO:0007669"/>
    <property type="project" value="InterPro"/>
</dbReference>
<dbReference type="RefSeq" id="WP_115592395.1">
    <property type="nucleotide sequence ID" value="NZ_QRHA01000003.1"/>
</dbReference>
<evidence type="ECO:0000313" key="5">
    <source>
        <dbReference type="EMBL" id="RDV27494.1"/>
    </source>
</evidence>
<organism evidence="5 6">
    <name type="scientific">Alteromonas aestuariivivens</name>
    <dbReference type="NCBI Taxonomy" id="1938339"/>
    <lineage>
        <taxon>Bacteria</taxon>
        <taxon>Pseudomonadati</taxon>
        <taxon>Pseudomonadota</taxon>
        <taxon>Gammaproteobacteria</taxon>
        <taxon>Alteromonadales</taxon>
        <taxon>Alteromonadaceae</taxon>
        <taxon>Alteromonas/Salinimonas group</taxon>
        <taxon>Alteromonas</taxon>
    </lineage>
</organism>
<reference evidence="6" key="1">
    <citation type="submission" date="2018-08" db="EMBL/GenBank/DDBJ databases">
        <authorList>
            <person name="Zhang J."/>
            <person name="Du Z.-J."/>
        </authorList>
    </citation>
    <scope>NUCLEOTIDE SEQUENCE [LARGE SCALE GENOMIC DNA]</scope>
    <source>
        <strain evidence="6">KCTC 52655</strain>
    </source>
</reference>
<evidence type="ECO:0000256" key="3">
    <source>
        <dbReference type="SAM" id="SignalP"/>
    </source>
</evidence>
<keyword evidence="1" id="KW-0378">Hydrolase</keyword>
<keyword evidence="6" id="KW-1185">Reference proteome</keyword>
<feature type="signal peptide" evidence="3">
    <location>
        <begin position="1"/>
        <end position="34"/>
    </location>
</feature>
<dbReference type="Pfam" id="PF02449">
    <property type="entry name" value="Glyco_hydro_42"/>
    <property type="match status" value="1"/>
</dbReference>
<keyword evidence="3" id="KW-0732">Signal</keyword>
<protein>
    <recommendedName>
        <fullName evidence="4">Glycoside hydrolase family 42 N-terminal domain-containing protein</fullName>
    </recommendedName>
</protein>
<gene>
    <name evidence="5" type="ORF">DXV75_05555</name>
</gene>
<dbReference type="Proteomes" id="UP000256561">
    <property type="component" value="Unassembled WGS sequence"/>
</dbReference>
<feature type="domain" description="Glycoside hydrolase family 42 N-terminal" evidence="4">
    <location>
        <begin position="73"/>
        <end position="106"/>
    </location>
</feature>
<dbReference type="EMBL" id="QRHA01000003">
    <property type="protein sequence ID" value="RDV27494.1"/>
    <property type="molecule type" value="Genomic_DNA"/>
</dbReference>
<dbReference type="Gene3D" id="3.20.20.80">
    <property type="entry name" value="Glycosidases"/>
    <property type="match status" value="1"/>
</dbReference>
<evidence type="ECO:0000313" key="6">
    <source>
        <dbReference type="Proteomes" id="UP000256561"/>
    </source>
</evidence>